<protein>
    <submittedName>
        <fullName evidence="1">Uncharacterized protein</fullName>
    </submittedName>
</protein>
<accession>A0AAE7SSF9</accession>
<evidence type="ECO:0000313" key="2">
    <source>
        <dbReference type="Proteomes" id="UP000827160"/>
    </source>
</evidence>
<reference evidence="1" key="1">
    <citation type="submission" date="2021-06" db="EMBL/GenBank/DDBJ databases">
        <authorList>
            <person name="Nair S."/>
        </authorList>
    </citation>
    <scope>NUCLEOTIDE SEQUENCE</scope>
</reference>
<dbReference type="Proteomes" id="UP000827160">
    <property type="component" value="Segment"/>
</dbReference>
<name>A0AAE7SSF9_9CAUD</name>
<organism evidence="1 2">
    <name type="scientific">Stappia phage SI01</name>
    <dbReference type="NCBI Taxonomy" id="2847766"/>
    <lineage>
        <taxon>Viruses</taxon>
        <taxon>Duplodnaviria</taxon>
        <taxon>Heunggongvirae</taxon>
        <taxon>Uroviricota</taxon>
        <taxon>Caudoviricetes</taxon>
        <taxon>Autographivirales</taxon>
        <taxon>Dunnvirinae</taxon>
        <taxon>Songlingvirus</taxon>
        <taxon>Songlingvirus SI01</taxon>
    </lineage>
</organism>
<evidence type="ECO:0000313" key="1">
    <source>
        <dbReference type="EMBL" id="QXP44070.1"/>
    </source>
</evidence>
<dbReference type="EMBL" id="MZ462995">
    <property type="protein sequence ID" value="QXP44070.1"/>
    <property type="molecule type" value="Genomic_DNA"/>
</dbReference>
<sequence>MSGITSRDTRRISREFLEELDRAFRPPAVQADTPVEQIKWAAAQRAVVDWIVAKTSGNEKYIEDRARMGGYVSNEDYFIEDQHRVAPVTGAKVRLGE</sequence>
<keyword evidence="2" id="KW-1185">Reference proteome</keyword>
<proteinExistence type="predicted"/>